<gene>
    <name evidence="14" type="ORF">HMPREF9432_01850</name>
</gene>
<keyword evidence="7 12" id="KW-0808">Transferase</keyword>
<dbReference type="PANTHER" id="PTHR20941">
    <property type="entry name" value="FOLATE SYNTHESIS PROTEINS"/>
    <property type="match status" value="1"/>
</dbReference>
<dbReference type="InterPro" id="IPR000489">
    <property type="entry name" value="Pterin-binding_dom"/>
</dbReference>
<feature type="domain" description="Pterin-binding" evidence="13">
    <location>
        <begin position="19"/>
        <end position="272"/>
    </location>
</feature>
<comment type="similarity">
    <text evidence="4 12">Belongs to the DHPS family.</text>
</comment>
<evidence type="ECO:0000256" key="10">
    <source>
        <dbReference type="ARBA" id="ARBA00022909"/>
    </source>
</evidence>
<evidence type="ECO:0000256" key="11">
    <source>
        <dbReference type="ARBA" id="ARBA00030193"/>
    </source>
</evidence>
<dbReference type="RefSeq" id="WP_006697033.1">
    <property type="nucleotide sequence ID" value="NZ_JH376861.1"/>
</dbReference>
<comment type="caution">
    <text evidence="14">The sequence shown here is derived from an EMBL/GenBank/DDBJ whole genome shotgun (WGS) entry which is preliminary data.</text>
</comment>
<evidence type="ECO:0000256" key="5">
    <source>
        <dbReference type="ARBA" id="ARBA00012458"/>
    </source>
</evidence>
<evidence type="ECO:0000256" key="4">
    <source>
        <dbReference type="ARBA" id="ARBA00009503"/>
    </source>
</evidence>
<comment type="pathway">
    <text evidence="3 12">Cofactor biosynthesis; tetrahydrofolate biosynthesis; 7,8-dihydrofolate from 2-amino-4-hydroxy-6-hydroxymethyl-7,8-dihydropteridine diphosphate and 4-aminobenzoate: step 1/2.</text>
</comment>
<evidence type="ECO:0000256" key="7">
    <source>
        <dbReference type="ARBA" id="ARBA00022679"/>
    </source>
</evidence>
<proteinExistence type="inferred from homology"/>
<evidence type="ECO:0000256" key="12">
    <source>
        <dbReference type="RuleBase" id="RU361205"/>
    </source>
</evidence>
<organism evidence="14 15">
    <name type="scientific">Selenomonas noxia F0398</name>
    <dbReference type="NCBI Taxonomy" id="702437"/>
    <lineage>
        <taxon>Bacteria</taxon>
        <taxon>Bacillati</taxon>
        <taxon>Bacillota</taxon>
        <taxon>Negativicutes</taxon>
        <taxon>Selenomonadales</taxon>
        <taxon>Selenomonadaceae</taxon>
        <taxon>Selenomonas</taxon>
    </lineage>
</organism>
<dbReference type="PANTHER" id="PTHR20941:SF1">
    <property type="entry name" value="FOLIC ACID SYNTHESIS PROTEIN FOL1"/>
    <property type="match status" value="1"/>
</dbReference>
<evidence type="ECO:0000313" key="15">
    <source>
        <dbReference type="Proteomes" id="UP000003175"/>
    </source>
</evidence>
<reference evidence="14 15" key="1">
    <citation type="submission" date="2011-08" db="EMBL/GenBank/DDBJ databases">
        <title>The Genome Sequence of Selenomonas noxia F0398.</title>
        <authorList>
            <consortium name="The Broad Institute Genome Sequencing Platform"/>
            <person name="Earl A."/>
            <person name="Ward D."/>
            <person name="Feldgarden M."/>
            <person name="Gevers D."/>
            <person name="Izard J."/>
            <person name="Ganesan A."/>
            <person name="Blanton J.M."/>
            <person name="Baranova O.V."/>
            <person name="Tanner A.C."/>
            <person name="Dewhirst F.E."/>
            <person name="Young S.K."/>
            <person name="Zeng Q."/>
            <person name="Gargeya S."/>
            <person name="Fitzgerald M."/>
            <person name="Haas B."/>
            <person name="Abouelleil A."/>
            <person name="Alvarado L."/>
            <person name="Arachchi H.M."/>
            <person name="Berlin A."/>
            <person name="Brown A."/>
            <person name="Chapman S.B."/>
            <person name="Chen Z."/>
            <person name="Dunbar C."/>
            <person name="Freedman E."/>
            <person name="Gearin G."/>
            <person name="Gellesch M."/>
            <person name="Goldberg J."/>
            <person name="Griggs A."/>
            <person name="Gujja S."/>
            <person name="Heiman D."/>
            <person name="Howarth C."/>
            <person name="Larson L."/>
            <person name="Lui A."/>
            <person name="MacDonald P.J.P."/>
            <person name="Montmayeur A."/>
            <person name="Murphy C."/>
            <person name="Neiman D."/>
            <person name="Pearson M."/>
            <person name="Priest M."/>
            <person name="Roberts A."/>
            <person name="Saif S."/>
            <person name="Shea T."/>
            <person name="Shenoy N."/>
            <person name="Sisk P."/>
            <person name="Stolte C."/>
            <person name="Sykes S."/>
            <person name="Wortman J."/>
            <person name="Nusbaum C."/>
            <person name="Birren B."/>
        </authorList>
    </citation>
    <scope>NUCLEOTIDE SEQUENCE [LARGE SCALE GENOMIC DNA]</scope>
    <source>
        <strain evidence="14 15">F0398</strain>
    </source>
</reference>
<dbReference type="NCBIfam" id="TIGR01496">
    <property type="entry name" value="DHPS"/>
    <property type="match status" value="1"/>
</dbReference>
<comment type="cofactor">
    <cofactor evidence="2 12">
        <name>Mg(2+)</name>
        <dbReference type="ChEBI" id="CHEBI:18420"/>
    </cofactor>
</comment>
<dbReference type="InterPro" id="IPR006390">
    <property type="entry name" value="DHP_synth_dom"/>
</dbReference>
<protein>
    <recommendedName>
        <fullName evidence="6 12">Dihydropteroate synthase</fullName>
        <shortName evidence="12">DHPS</shortName>
        <ecNumber evidence="5 12">2.5.1.15</ecNumber>
    </recommendedName>
    <alternativeName>
        <fullName evidence="11 12">Dihydropteroate pyrophosphorylase</fullName>
    </alternativeName>
</protein>
<evidence type="ECO:0000256" key="2">
    <source>
        <dbReference type="ARBA" id="ARBA00001946"/>
    </source>
</evidence>
<name>A0ABN0DN76_9FIRM</name>
<dbReference type="CDD" id="cd00739">
    <property type="entry name" value="DHPS"/>
    <property type="match status" value="1"/>
</dbReference>
<evidence type="ECO:0000256" key="1">
    <source>
        <dbReference type="ARBA" id="ARBA00000012"/>
    </source>
</evidence>
<dbReference type="InterPro" id="IPR045031">
    <property type="entry name" value="DHP_synth-like"/>
</dbReference>
<dbReference type="EC" id="2.5.1.15" evidence="5 12"/>
<comment type="function">
    <text evidence="12">Catalyzes the condensation of para-aminobenzoate (pABA) with 6-hydroxymethyl-7,8-dihydropterin diphosphate (DHPt-PP) to form 7,8-dihydropteroate (H2Pte), the immediate precursor of folate derivatives.</text>
</comment>
<keyword evidence="9 12" id="KW-0460">Magnesium</keyword>
<evidence type="ECO:0000259" key="13">
    <source>
        <dbReference type="PROSITE" id="PS50972"/>
    </source>
</evidence>
<keyword evidence="10 12" id="KW-0289">Folate biosynthesis</keyword>
<evidence type="ECO:0000256" key="9">
    <source>
        <dbReference type="ARBA" id="ARBA00022842"/>
    </source>
</evidence>
<dbReference type="PROSITE" id="PS50972">
    <property type="entry name" value="PTERIN_BINDING"/>
    <property type="match status" value="1"/>
</dbReference>
<evidence type="ECO:0000256" key="6">
    <source>
        <dbReference type="ARBA" id="ARBA00016919"/>
    </source>
</evidence>
<dbReference type="EMBL" id="ADGH01000018">
    <property type="protein sequence ID" value="EHG23574.1"/>
    <property type="molecule type" value="Genomic_DNA"/>
</dbReference>
<sequence length="280" mass="30224">MQRTYRFRDGKKLILSGRTLVMGILNVTPDSFSDGGKWNTRDRALRHMEEMVHDGADIIDIGAESSRPGFVPMGAAEETERLMPFLESVLAECPVPVSVDTFKAETARAALSAGAHLLNDIWGLQYAEEPEEMARAAAEANVPVVVMHNQNGTVYDGDIIAAMRTFFSRSLAIADAAGLACENIILDPGIGFGKTAEQNLQVIKRMDELVSYEGADYPVLLGASRKSFIGAALDLPVEERMEATGAACVLGIARGACIMRVHDVKPIVRMCRVADAILGA</sequence>
<evidence type="ECO:0000256" key="8">
    <source>
        <dbReference type="ARBA" id="ARBA00022723"/>
    </source>
</evidence>
<evidence type="ECO:0000313" key="14">
    <source>
        <dbReference type="EMBL" id="EHG23574.1"/>
    </source>
</evidence>
<dbReference type="PROSITE" id="PS00793">
    <property type="entry name" value="DHPS_2"/>
    <property type="match status" value="1"/>
</dbReference>
<evidence type="ECO:0000256" key="3">
    <source>
        <dbReference type="ARBA" id="ARBA00004763"/>
    </source>
</evidence>
<accession>A0ABN0DN76</accession>
<comment type="catalytic activity">
    <reaction evidence="1">
        <text>(7,8-dihydropterin-6-yl)methyl diphosphate + 4-aminobenzoate = 7,8-dihydropteroate + diphosphate</text>
        <dbReference type="Rhea" id="RHEA:19949"/>
        <dbReference type="ChEBI" id="CHEBI:17836"/>
        <dbReference type="ChEBI" id="CHEBI:17839"/>
        <dbReference type="ChEBI" id="CHEBI:33019"/>
        <dbReference type="ChEBI" id="CHEBI:72950"/>
        <dbReference type="EC" id="2.5.1.15"/>
    </reaction>
</comment>
<dbReference type="Proteomes" id="UP000003175">
    <property type="component" value="Unassembled WGS sequence"/>
</dbReference>
<keyword evidence="15" id="KW-1185">Reference proteome</keyword>
<dbReference type="PROSITE" id="PS00792">
    <property type="entry name" value="DHPS_1"/>
    <property type="match status" value="1"/>
</dbReference>
<dbReference type="Gene3D" id="3.20.20.20">
    <property type="entry name" value="Dihydropteroate synthase-like"/>
    <property type="match status" value="1"/>
</dbReference>
<dbReference type="Pfam" id="PF00809">
    <property type="entry name" value="Pterin_bind"/>
    <property type="match status" value="1"/>
</dbReference>
<dbReference type="InterPro" id="IPR011005">
    <property type="entry name" value="Dihydropteroate_synth-like_sf"/>
</dbReference>
<dbReference type="SUPFAM" id="SSF51717">
    <property type="entry name" value="Dihydropteroate synthetase-like"/>
    <property type="match status" value="1"/>
</dbReference>
<keyword evidence="8 12" id="KW-0479">Metal-binding</keyword>